<evidence type="ECO:0000256" key="1">
    <source>
        <dbReference type="ARBA" id="ARBA00022849"/>
    </source>
</evidence>
<sequence length="334" mass="38330">MYVLVRLFFLNTIVSVCLTFGGVDGVVAAATEGMASSSRGILIAGVTNRARTQMAEGILRHLTGNVVFIKSGGLHHEATVHPLAVKVLKDIGIDISSQSVSSLESARRQRDTYDVYISVDTSYERRTTDKTQRPTGIIRKHDSHTESNDAKNMMYGSDQKGDFNNNNYYNTNSNSNEYSSDGEWRKEEDDTVYYDPLLVPSTPSHWRVGADAADAQRQWQIWSPRDPKIFHETSTRKFQDHLYEGEPLFMRLHTNTMRTRMKISERWELDEIATRYTLERQSEHEARFVQAREILLRRCLALLSRLEEHYGERLLLNDELLKGEKGRDLSQHTL</sequence>
<accession>A0A1X0P2S0</accession>
<dbReference type="STRING" id="67003.A0A1X0P2S0"/>
<dbReference type="AlphaFoldDB" id="A0A1X0P2S0"/>
<keyword evidence="1" id="KW-0059">Arsenical resistance</keyword>
<feature type="domain" description="Phosphotyrosine protein phosphatase I" evidence="3">
    <location>
        <begin position="45"/>
        <end position="132"/>
    </location>
</feature>
<dbReference type="PANTHER" id="PTHR43428">
    <property type="entry name" value="ARSENATE REDUCTASE"/>
    <property type="match status" value="1"/>
</dbReference>
<protein>
    <recommendedName>
        <fullName evidence="3">Phosphotyrosine protein phosphatase I domain-containing protein</fullName>
    </recommendedName>
</protein>
<dbReference type="PANTHER" id="PTHR43428:SF1">
    <property type="entry name" value="ARSENATE REDUCTASE"/>
    <property type="match status" value="1"/>
</dbReference>
<dbReference type="Gene3D" id="3.40.50.2300">
    <property type="match status" value="1"/>
</dbReference>
<dbReference type="EMBL" id="NBCO01000006">
    <property type="protein sequence ID" value="ORC91234.1"/>
    <property type="molecule type" value="Genomic_DNA"/>
</dbReference>
<keyword evidence="2" id="KW-0732">Signal</keyword>
<feature type="signal peptide" evidence="2">
    <location>
        <begin position="1"/>
        <end position="19"/>
    </location>
</feature>
<feature type="chain" id="PRO_5012619951" description="Phosphotyrosine protein phosphatase I domain-containing protein" evidence="2">
    <location>
        <begin position="20"/>
        <end position="334"/>
    </location>
</feature>
<keyword evidence="5" id="KW-1185">Reference proteome</keyword>
<dbReference type="OrthoDB" id="271614at2759"/>
<evidence type="ECO:0000256" key="2">
    <source>
        <dbReference type="SAM" id="SignalP"/>
    </source>
</evidence>
<dbReference type="GeneID" id="39983056"/>
<organism evidence="4 5">
    <name type="scientific">Trypanosoma theileri</name>
    <dbReference type="NCBI Taxonomy" id="67003"/>
    <lineage>
        <taxon>Eukaryota</taxon>
        <taxon>Discoba</taxon>
        <taxon>Euglenozoa</taxon>
        <taxon>Kinetoplastea</taxon>
        <taxon>Metakinetoplastina</taxon>
        <taxon>Trypanosomatida</taxon>
        <taxon>Trypanosomatidae</taxon>
        <taxon>Trypanosoma</taxon>
    </lineage>
</organism>
<dbReference type="SUPFAM" id="SSF52788">
    <property type="entry name" value="Phosphotyrosine protein phosphatases I"/>
    <property type="match status" value="1"/>
</dbReference>
<dbReference type="InterPro" id="IPR023485">
    <property type="entry name" value="Ptyr_pPase"/>
</dbReference>
<dbReference type="VEuPathDB" id="TriTrypDB:TM35_000062390"/>
<comment type="caution">
    <text evidence="4">The sequence shown here is derived from an EMBL/GenBank/DDBJ whole genome shotgun (WGS) entry which is preliminary data.</text>
</comment>
<dbReference type="Pfam" id="PF01451">
    <property type="entry name" value="LMWPc"/>
    <property type="match status" value="1"/>
</dbReference>
<reference evidence="4 5" key="1">
    <citation type="submission" date="2017-03" db="EMBL/GenBank/DDBJ databases">
        <title>An alternative strategy for trypanosome survival in the mammalian bloodstream revealed through genome and transcriptome analysis of the ubiquitous bovine parasite Trypanosoma (Megatrypanum) theileri.</title>
        <authorList>
            <person name="Kelly S."/>
            <person name="Ivens A."/>
            <person name="Mott A."/>
            <person name="O'Neill E."/>
            <person name="Emms D."/>
            <person name="Macleod O."/>
            <person name="Voorheis P."/>
            <person name="Matthews J."/>
            <person name="Matthews K."/>
            <person name="Carrington M."/>
        </authorList>
    </citation>
    <scope>NUCLEOTIDE SEQUENCE [LARGE SCALE GENOMIC DNA]</scope>
    <source>
        <strain evidence="4">Edinburgh</strain>
    </source>
</reference>
<dbReference type="InterPro" id="IPR036196">
    <property type="entry name" value="Ptyr_pPase_sf"/>
</dbReference>
<evidence type="ECO:0000259" key="3">
    <source>
        <dbReference type="Pfam" id="PF01451"/>
    </source>
</evidence>
<name>A0A1X0P2S0_9TRYP</name>
<evidence type="ECO:0000313" key="4">
    <source>
        <dbReference type="EMBL" id="ORC91234.1"/>
    </source>
</evidence>
<evidence type="ECO:0000313" key="5">
    <source>
        <dbReference type="Proteomes" id="UP000192257"/>
    </source>
</evidence>
<gene>
    <name evidence="4" type="ORF">TM35_000062390</name>
</gene>
<proteinExistence type="predicted"/>
<dbReference type="RefSeq" id="XP_028885300.1">
    <property type="nucleotide sequence ID" value="XM_029023276.1"/>
</dbReference>
<dbReference type="GO" id="GO:0046685">
    <property type="term" value="P:response to arsenic-containing substance"/>
    <property type="evidence" value="ECO:0007669"/>
    <property type="project" value="UniProtKB-KW"/>
</dbReference>
<dbReference type="Proteomes" id="UP000192257">
    <property type="component" value="Unassembled WGS sequence"/>
</dbReference>